<reference evidence="2 3" key="1">
    <citation type="submission" date="2014-05" db="EMBL/GenBank/DDBJ databases">
        <title>Draft Genome Sequence of Nitratireductor basaltis Strain UMTGB225, A Marine Bacterium Isolated from Green Barrel Tunicate.</title>
        <authorList>
            <person name="Gan H.Y."/>
        </authorList>
    </citation>
    <scope>NUCLEOTIDE SEQUENCE [LARGE SCALE GENOMIC DNA]</scope>
    <source>
        <strain evidence="2 3">UMTGB225</strain>
    </source>
</reference>
<organism evidence="2 3">
    <name type="scientific">Nitratireductor basaltis</name>
    <dbReference type="NCBI Taxonomy" id="472175"/>
    <lineage>
        <taxon>Bacteria</taxon>
        <taxon>Pseudomonadati</taxon>
        <taxon>Pseudomonadota</taxon>
        <taxon>Alphaproteobacteria</taxon>
        <taxon>Hyphomicrobiales</taxon>
        <taxon>Phyllobacteriaceae</taxon>
        <taxon>Nitratireductor</taxon>
    </lineage>
</organism>
<accession>A0A084UD62</accession>
<gene>
    <name evidence="2" type="ORF">EL18_01939</name>
</gene>
<evidence type="ECO:0000313" key="3">
    <source>
        <dbReference type="Proteomes" id="UP000053675"/>
    </source>
</evidence>
<dbReference type="EMBL" id="JMQM01000001">
    <property type="protein sequence ID" value="KFB10898.1"/>
    <property type="molecule type" value="Genomic_DNA"/>
</dbReference>
<proteinExistence type="inferred from homology"/>
<dbReference type="eggNOG" id="COG0823">
    <property type="taxonomic scope" value="Bacteria"/>
</dbReference>
<dbReference type="PANTHER" id="PTHR36842:SF1">
    <property type="entry name" value="PROTEIN TOLB"/>
    <property type="match status" value="1"/>
</dbReference>
<dbReference type="Pfam" id="PF07676">
    <property type="entry name" value="PD40"/>
    <property type="match status" value="2"/>
</dbReference>
<dbReference type="Proteomes" id="UP000053675">
    <property type="component" value="Unassembled WGS sequence"/>
</dbReference>
<dbReference type="AlphaFoldDB" id="A0A084UD62"/>
<sequence>MKSFLEIYDFGTQTSRTVWQTPDHVEAPNWSPDGSFLVFNGSGLIYRLDLSEDAQPVRIDTGFATGCNNDHGISPDGLLLVISDKTETGKSCIYTLPIDGGTPQRVTEEVPSWWHGWSPDGSRHAYTAVRDGTFMICTCAVDGGNEIQVVGGGGHYDGPDYTPDGQWIWFNSDREGGMQLWRVRPDGSDLQKMTDDERVNWFPHPSPDGKQVLYLAYEEGTEGHPADREVELRLMPAEGGAPRTLISLFGGQGTINVPCWSPDSGSIAYVRYART</sequence>
<dbReference type="STRING" id="472175.EL18_01939"/>
<dbReference type="RefSeq" id="WP_036482238.1">
    <property type="nucleotide sequence ID" value="NZ_JMQM01000001.1"/>
</dbReference>
<evidence type="ECO:0000256" key="1">
    <source>
        <dbReference type="ARBA" id="ARBA00009820"/>
    </source>
</evidence>
<evidence type="ECO:0000313" key="2">
    <source>
        <dbReference type="EMBL" id="KFB10898.1"/>
    </source>
</evidence>
<dbReference type="OrthoDB" id="9758793at2"/>
<name>A0A084UD62_9HYPH</name>
<dbReference type="SUPFAM" id="SSF82171">
    <property type="entry name" value="DPP6 N-terminal domain-like"/>
    <property type="match status" value="1"/>
</dbReference>
<comment type="similarity">
    <text evidence="1">Belongs to the TolB family.</text>
</comment>
<dbReference type="InterPro" id="IPR011042">
    <property type="entry name" value="6-blade_b-propeller_TolB-like"/>
</dbReference>
<protein>
    <submittedName>
        <fullName evidence="2">Putative TolB-like protein</fullName>
    </submittedName>
</protein>
<keyword evidence="3" id="KW-1185">Reference proteome</keyword>
<dbReference type="Gene3D" id="2.120.10.30">
    <property type="entry name" value="TolB, C-terminal domain"/>
    <property type="match status" value="1"/>
</dbReference>
<dbReference type="PATRIC" id="fig|472175.3.peg.1945"/>
<dbReference type="InterPro" id="IPR011659">
    <property type="entry name" value="WD40"/>
</dbReference>
<comment type="caution">
    <text evidence="2">The sequence shown here is derived from an EMBL/GenBank/DDBJ whole genome shotgun (WGS) entry which is preliminary data.</text>
</comment>
<dbReference type="PANTHER" id="PTHR36842">
    <property type="entry name" value="PROTEIN TOLB HOMOLOG"/>
    <property type="match status" value="1"/>
</dbReference>